<evidence type="ECO:0000313" key="1">
    <source>
        <dbReference type="EMBL" id="EHY54500.1"/>
    </source>
</evidence>
<evidence type="ECO:0000313" key="2">
    <source>
        <dbReference type="Proteomes" id="UP000007304"/>
    </source>
</evidence>
<reference evidence="1" key="1">
    <citation type="submission" date="2011-07" db="EMBL/GenBank/DDBJ databases">
        <title>The Genome Sequence of Exophiala (Wangiella) dermatitidis NIH/UT8656.</title>
        <authorList>
            <consortium name="The Broad Institute Genome Sequencing Platform"/>
            <person name="Cuomo C."/>
            <person name="Wang Z."/>
            <person name="Hunicke-Smith S."/>
            <person name="Szanislo P.J."/>
            <person name="Earl A."/>
            <person name="Young S.K."/>
            <person name="Zeng Q."/>
            <person name="Gargeya S."/>
            <person name="Fitzgerald M."/>
            <person name="Haas B."/>
            <person name="Abouelleil A."/>
            <person name="Alvarado L."/>
            <person name="Arachchi H.M."/>
            <person name="Berlin A."/>
            <person name="Brown A."/>
            <person name="Chapman S.B."/>
            <person name="Chen Z."/>
            <person name="Dunbar C."/>
            <person name="Freedman E."/>
            <person name="Gearin G."/>
            <person name="Gellesch M."/>
            <person name="Goldberg J."/>
            <person name="Griggs A."/>
            <person name="Gujja S."/>
            <person name="Heiman D."/>
            <person name="Howarth C."/>
            <person name="Larson L."/>
            <person name="Lui A."/>
            <person name="MacDonald P.J.P."/>
            <person name="Montmayeur A."/>
            <person name="Murphy C."/>
            <person name="Neiman D."/>
            <person name="Pearson M."/>
            <person name="Priest M."/>
            <person name="Roberts A."/>
            <person name="Saif S."/>
            <person name="Shea T."/>
            <person name="Shenoy N."/>
            <person name="Sisk P."/>
            <person name="Stolte C."/>
            <person name="Sykes S."/>
            <person name="Wortman J."/>
            <person name="Nusbaum C."/>
            <person name="Birren B."/>
        </authorList>
    </citation>
    <scope>NUCLEOTIDE SEQUENCE</scope>
    <source>
        <strain evidence="1">NIH/UT8656</strain>
    </source>
</reference>
<sequence>MEQIQRNLGYRPPSYDSENGMTEVIEAQTRDVDAALEGIHPLERERMRTLAAEALEGRGEHHSQN</sequence>
<dbReference type="AlphaFoldDB" id="H6BQ54"/>
<keyword evidence="2" id="KW-1185">Reference proteome</keyword>
<dbReference type="EMBL" id="JH226131">
    <property type="protein sequence ID" value="EHY54500.1"/>
    <property type="molecule type" value="Genomic_DNA"/>
</dbReference>
<proteinExistence type="predicted"/>
<dbReference type="RefSeq" id="XP_009154961.1">
    <property type="nucleotide sequence ID" value="XM_009156713.1"/>
</dbReference>
<dbReference type="OrthoDB" id="5417811at2759"/>
<protein>
    <submittedName>
        <fullName evidence="1">Uncharacterized protein</fullName>
    </submittedName>
</protein>
<dbReference type="GeneID" id="20307307"/>
<dbReference type="HOGENOM" id="CLU_2928888_0_0_1"/>
<gene>
    <name evidence="1" type="ORF">HMPREF1120_02668</name>
</gene>
<dbReference type="Proteomes" id="UP000007304">
    <property type="component" value="Unassembled WGS sequence"/>
</dbReference>
<organism evidence="1 2">
    <name type="scientific">Exophiala dermatitidis (strain ATCC 34100 / CBS 525.76 / NIH/UT8656)</name>
    <name type="common">Black yeast</name>
    <name type="synonym">Wangiella dermatitidis</name>
    <dbReference type="NCBI Taxonomy" id="858893"/>
    <lineage>
        <taxon>Eukaryota</taxon>
        <taxon>Fungi</taxon>
        <taxon>Dikarya</taxon>
        <taxon>Ascomycota</taxon>
        <taxon>Pezizomycotina</taxon>
        <taxon>Eurotiomycetes</taxon>
        <taxon>Chaetothyriomycetidae</taxon>
        <taxon>Chaetothyriales</taxon>
        <taxon>Herpotrichiellaceae</taxon>
        <taxon>Exophiala</taxon>
    </lineage>
</organism>
<dbReference type="VEuPathDB" id="FungiDB:HMPREF1120_02668"/>
<name>H6BQ54_EXODN</name>
<dbReference type="InParanoid" id="H6BQ54"/>
<accession>H6BQ54</accession>